<reference evidence="1" key="2">
    <citation type="submission" date="2017-10" db="EMBL/GenBank/DDBJ databases">
        <title>Ladona fulva Genome sequencing and assembly.</title>
        <authorList>
            <person name="Murali S."/>
            <person name="Richards S."/>
            <person name="Bandaranaike D."/>
            <person name="Bellair M."/>
            <person name="Blankenburg K."/>
            <person name="Chao H."/>
            <person name="Dinh H."/>
            <person name="Doddapaneni H."/>
            <person name="Dugan-Rocha S."/>
            <person name="Elkadiri S."/>
            <person name="Gnanaolivu R."/>
            <person name="Hernandez B."/>
            <person name="Skinner E."/>
            <person name="Javaid M."/>
            <person name="Lee S."/>
            <person name="Li M."/>
            <person name="Ming W."/>
            <person name="Munidasa M."/>
            <person name="Muniz J."/>
            <person name="Nguyen L."/>
            <person name="Hughes D."/>
            <person name="Osuji N."/>
            <person name="Pu L.-L."/>
            <person name="Puazo M."/>
            <person name="Qu C."/>
            <person name="Quiroz J."/>
            <person name="Raj R."/>
            <person name="Weissenberger G."/>
            <person name="Xin Y."/>
            <person name="Zou X."/>
            <person name="Han Y."/>
            <person name="Worley K."/>
            <person name="Muzny D."/>
            <person name="Gibbs R."/>
        </authorList>
    </citation>
    <scope>NUCLEOTIDE SEQUENCE</scope>
    <source>
        <strain evidence="1">Sampled in the wild</strain>
    </source>
</reference>
<keyword evidence="2" id="KW-1185">Reference proteome</keyword>
<reference evidence="1" key="1">
    <citation type="submission" date="2013-04" db="EMBL/GenBank/DDBJ databases">
        <authorList>
            <person name="Qu J."/>
            <person name="Murali S.C."/>
            <person name="Bandaranaike D."/>
            <person name="Bellair M."/>
            <person name="Blankenburg K."/>
            <person name="Chao H."/>
            <person name="Dinh H."/>
            <person name="Doddapaneni H."/>
            <person name="Downs B."/>
            <person name="Dugan-Rocha S."/>
            <person name="Elkadiri S."/>
            <person name="Gnanaolivu R.D."/>
            <person name="Hernandez B."/>
            <person name="Javaid M."/>
            <person name="Jayaseelan J.C."/>
            <person name="Lee S."/>
            <person name="Li M."/>
            <person name="Ming W."/>
            <person name="Munidasa M."/>
            <person name="Muniz J."/>
            <person name="Nguyen L."/>
            <person name="Ongeri F."/>
            <person name="Osuji N."/>
            <person name="Pu L.-L."/>
            <person name="Puazo M."/>
            <person name="Qu C."/>
            <person name="Quiroz J."/>
            <person name="Raj R."/>
            <person name="Weissenberger G."/>
            <person name="Xin Y."/>
            <person name="Zou X."/>
            <person name="Han Y."/>
            <person name="Richards S."/>
            <person name="Worley K."/>
            <person name="Muzny D."/>
            <person name="Gibbs R."/>
        </authorList>
    </citation>
    <scope>NUCLEOTIDE SEQUENCE</scope>
    <source>
        <strain evidence="1">Sampled in the wild</strain>
    </source>
</reference>
<organism evidence="1 2">
    <name type="scientific">Ladona fulva</name>
    <name type="common">Scarce chaser dragonfly</name>
    <name type="synonym">Libellula fulva</name>
    <dbReference type="NCBI Taxonomy" id="123851"/>
    <lineage>
        <taxon>Eukaryota</taxon>
        <taxon>Metazoa</taxon>
        <taxon>Ecdysozoa</taxon>
        <taxon>Arthropoda</taxon>
        <taxon>Hexapoda</taxon>
        <taxon>Insecta</taxon>
        <taxon>Pterygota</taxon>
        <taxon>Palaeoptera</taxon>
        <taxon>Odonata</taxon>
        <taxon>Epiprocta</taxon>
        <taxon>Anisoptera</taxon>
        <taxon>Libelluloidea</taxon>
        <taxon>Libellulidae</taxon>
        <taxon>Ladona</taxon>
    </lineage>
</organism>
<protein>
    <submittedName>
        <fullName evidence="1">Uncharacterized protein</fullName>
    </submittedName>
</protein>
<dbReference type="EMBL" id="KZ309320">
    <property type="protein sequence ID" value="KAG8238281.1"/>
    <property type="molecule type" value="Genomic_DNA"/>
</dbReference>
<name>A0A8K0P8W1_LADFU</name>
<sequence length="84" mass="9489">MGLESSGVPIMGDSIKVKILQDVKTSFKTQESEQSASYTKHNFLRLPYCSEIPAFNVARGRDVLNVVGDYIRTLIFKFRLFAQS</sequence>
<accession>A0A8K0P8W1</accession>
<evidence type="ECO:0000313" key="1">
    <source>
        <dbReference type="EMBL" id="KAG8238281.1"/>
    </source>
</evidence>
<gene>
    <name evidence="1" type="ORF">J437_LFUL017843</name>
</gene>
<dbReference type="AlphaFoldDB" id="A0A8K0P8W1"/>
<evidence type="ECO:0000313" key="2">
    <source>
        <dbReference type="Proteomes" id="UP000792457"/>
    </source>
</evidence>
<dbReference type="Proteomes" id="UP000792457">
    <property type="component" value="Unassembled WGS sequence"/>
</dbReference>
<comment type="caution">
    <text evidence="1">The sequence shown here is derived from an EMBL/GenBank/DDBJ whole genome shotgun (WGS) entry which is preliminary data.</text>
</comment>
<dbReference type="OrthoDB" id="8047300at2759"/>
<proteinExistence type="predicted"/>